<name>A0ABN0Y5I3_9ACTN</name>
<dbReference type="EMBL" id="BAAABX010000002">
    <property type="protein sequence ID" value="GAA0383914.1"/>
    <property type="molecule type" value="Genomic_DNA"/>
</dbReference>
<dbReference type="Proteomes" id="UP001500879">
    <property type="component" value="Unassembled WGS sequence"/>
</dbReference>
<proteinExistence type="predicted"/>
<keyword evidence="3" id="KW-1185">Reference proteome</keyword>
<feature type="region of interest" description="Disordered" evidence="1">
    <location>
        <begin position="14"/>
        <end position="33"/>
    </location>
</feature>
<organism evidence="2 3">
    <name type="scientific">Streptomyces luteireticuli</name>
    <dbReference type="NCBI Taxonomy" id="173858"/>
    <lineage>
        <taxon>Bacteria</taxon>
        <taxon>Bacillati</taxon>
        <taxon>Actinomycetota</taxon>
        <taxon>Actinomycetes</taxon>
        <taxon>Kitasatosporales</taxon>
        <taxon>Streptomycetaceae</taxon>
        <taxon>Streptomyces</taxon>
    </lineage>
</organism>
<evidence type="ECO:0000313" key="3">
    <source>
        <dbReference type="Proteomes" id="UP001500879"/>
    </source>
</evidence>
<evidence type="ECO:0000256" key="1">
    <source>
        <dbReference type="SAM" id="MobiDB-lite"/>
    </source>
</evidence>
<gene>
    <name evidence="2" type="ORF">GCM10010357_01050</name>
</gene>
<protein>
    <submittedName>
        <fullName evidence="2">Uncharacterized protein</fullName>
    </submittedName>
</protein>
<comment type="caution">
    <text evidence="2">The sequence shown here is derived from an EMBL/GenBank/DDBJ whole genome shotgun (WGS) entry which is preliminary data.</text>
</comment>
<reference evidence="2 3" key="1">
    <citation type="journal article" date="2019" name="Int. J. Syst. Evol. Microbiol.">
        <title>The Global Catalogue of Microorganisms (GCM) 10K type strain sequencing project: providing services to taxonomists for standard genome sequencing and annotation.</title>
        <authorList>
            <consortium name="The Broad Institute Genomics Platform"/>
            <consortium name="The Broad Institute Genome Sequencing Center for Infectious Disease"/>
            <person name="Wu L."/>
            <person name="Ma J."/>
        </authorList>
    </citation>
    <scope>NUCLEOTIDE SEQUENCE [LARGE SCALE GENOMIC DNA]</scope>
    <source>
        <strain evidence="2 3">JCM 4788</strain>
    </source>
</reference>
<accession>A0ABN0Y5I3</accession>
<evidence type="ECO:0000313" key="2">
    <source>
        <dbReference type="EMBL" id="GAA0383914.1"/>
    </source>
</evidence>
<sequence>MIFSGEALERSSVAAFPDIPTGRNGESSSRREQRARFDTYNRQLIVERRAVGRGVAAAPGRRLVLSFTNALRGRVA</sequence>